<comment type="caution">
    <text evidence="7">The sequence shown here is derived from an EMBL/GenBank/DDBJ whole genome shotgun (WGS) entry which is preliminary data.</text>
</comment>
<dbReference type="AlphaFoldDB" id="A0A1Y4MNG3"/>
<dbReference type="InterPro" id="IPR015899">
    <property type="entry name" value="UDP-GalPyranose_mutase_C"/>
</dbReference>
<dbReference type="GO" id="GO:0005829">
    <property type="term" value="C:cytosol"/>
    <property type="evidence" value="ECO:0007669"/>
    <property type="project" value="TreeGrafter"/>
</dbReference>
<dbReference type="GO" id="GO:0050660">
    <property type="term" value="F:flavin adenine dinucleotide binding"/>
    <property type="evidence" value="ECO:0007669"/>
    <property type="project" value="TreeGrafter"/>
</dbReference>
<dbReference type="Pfam" id="PF13450">
    <property type="entry name" value="NAD_binding_8"/>
    <property type="match status" value="1"/>
</dbReference>
<dbReference type="SUPFAM" id="SSF54373">
    <property type="entry name" value="FAD-linked reductases, C-terminal domain"/>
    <property type="match status" value="1"/>
</dbReference>
<protein>
    <submittedName>
        <fullName evidence="7">UDP-galactopyranose mutase</fullName>
    </submittedName>
</protein>
<accession>A0A1Y4MNG3</accession>
<gene>
    <name evidence="7" type="ORF">B5F11_06305</name>
</gene>
<dbReference type="PANTHER" id="PTHR21197">
    <property type="entry name" value="UDP-GALACTOPYRANOSE MUTASE"/>
    <property type="match status" value="1"/>
</dbReference>
<name>A0A1Y4MNG3_9FIRM</name>
<proteinExistence type="inferred from homology"/>
<evidence type="ECO:0000313" key="8">
    <source>
        <dbReference type="Proteomes" id="UP000196386"/>
    </source>
</evidence>
<keyword evidence="5" id="KW-0413">Isomerase</keyword>
<evidence type="ECO:0000256" key="1">
    <source>
        <dbReference type="ARBA" id="ARBA00001974"/>
    </source>
</evidence>
<evidence type="ECO:0000256" key="4">
    <source>
        <dbReference type="ARBA" id="ARBA00022827"/>
    </source>
</evidence>
<dbReference type="NCBIfam" id="TIGR00031">
    <property type="entry name" value="UDP-GALP_mutase"/>
    <property type="match status" value="1"/>
</dbReference>
<feature type="domain" description="UDP-galactopyranose mutase C-terminal" evidence="6">
    <location>
        <begin position="152"/>
        <end position="365"/>
    </location>
</feature>
<dbReference type="PANTHER" id="PTHR21197:SF0">
    <property type="entry name" value="UDP-GALACTOPYRANOSE MUTASE"/>
    <property type="match status" value="1"/>
</dbReference>
<dbReference type="Proteomes" id="UP000196386">
    <property type="component" value="Unassembled WGS sequence"/>
</dbReference>
<dbReference type="GO" id="GO:0008767">
    <property type="term" value="F:UDP-galactopyranose mutase activity"/>
    <property type="evidence" value="ECO:0007669"/>
    <property type="project" value="InterPro"/>
</dbReference>
<dbReference type="InterPro" id="IPR004379">
    <property type="entry name" value="UDP-GALP_mutase"/>
</dbReference>
<comment type="similarity">
    <text evidence="2">Belongs to the UDP-galactopyranose/dTDP-fucopyranose mutase family.</text>
</comment>
<dbReference type="Pfam" id="PF03275">
    <property type="entry name" value="GLF"/>
    <property type="match status" value="1"/>
</dbReference>
<evidence type="ECO:0000256" key="5">
    <source>
        <dbReference type="ARBA" id="ARBA00023235"/>
    </source>
</evidence>
<keyword evidence="4" id="KW-0274">FAD</keyword>
<keyword evidence="3" id="KW-0285">Flavoprotein</keyword>
<comment type="cofactor">
    <cofactor evidence="1">
        <name>FAD</name>
        <dbReference type="ChEBI" id="CHEBI:57692"/>
    </cofactor>
</comment>
<evidence type="ECO:0000313" key="7">
    <source>
        <dbReference type="EMBL" id="OUP70244.1"/>
    </source>
</evidence>
<organism evidence="7 8">
    <name type="scientific">Anaerotruncus colihominis</name>
    <dbReference type="NCBI Taxonomy" id="169435"/>
    <lineage>
        <taxon>Bacteria</taxon>
        <taxon>Bacillati</taxon>
        <taxon>Bacillota</taxon>
        <taxon>Clostridia</taxon>
        <taxon>Eubacteriales</taxon>
        <taxon>Oscillospiraceae</taxon>
        <taxon>Anaerotruncus</taxon>
    </lineage>
</organism>
<evidence type="ECO:0000259" key="6">
    <source>
        <dbReference type="Pfam" id="PF03275"/>
    </source>
</evidence>
<dbReference type="EMBL" id="NFKP01000005">
    <property type="protein sequence ID" value="OUP70244.1"/>
    <property type="molecule type" value="Genomic_DNA"/>
</dbReference>
<dbReference type="SUPFAM" id="SSF51971">
    <property type="entry name" value="Nucleotide-binding domain"/>
    <property type="match status" value="1"/>
</dbReference>
<reference evidence="8" key="1">
    <citation type="submission" date="2017-04" db="EMBL/GenBank/DDBJ databases">
        <title>Function of individual gut microbiota members based on whole genome sequencing of pure cultures obtained from chicken caecum.</title>
        <authorList>
            <person name="Medvecky M."/>
            <person name="Cejkova D."/>
            <person name="Polansky O."/>
            <person name="Karasova D."/>
            <person name="Kubasova T."/>
            <person name="Cizek A."/>
            <person name="Rychlik I."/>
        </authorList>
    </citation>
    <scope>NUCLEOTIDE SEQUENCE [LARGE SCALE GENOMIC DNA]</scope>
    <source>
        <strain evidence="8">An175</strain>
    </source>
</reference>
<sequence>MGKIIVVGTGFSGAVIARKIAEELNLQVHLIERRPHIAGNMYDEIDEHGILVQRYGPHIVCTNYWSIIDYLSQYAEMVPYTVKLKSFIDGKFVRLPFNFQTVQELLGGEKAERVINALRASYSGRDRVPVLELVNHSNTEVSEFGNLLFDKAYKTYCAKQWDIPVETLDKTIMNRVPMAINYDERYMNKDFQYLPKNGFTDLFKNLLQHPNIILHLNEDATQHLTFNEKDKSVFYDGEKIDLLVYTGAVDELFHLSCGELPYRSLDIRYDWYDVDRKLPEAITSYPQAKGYTRKTEYKFMMYDIKRTIGTVIATEYPIAYVKDGTKVPFYPVITEETKQIYASYQKKAQQYKNIFLCGRLAEFRYYNMDDCILHAFDIFNEIKRRVYCG</sequence>
<dbReference type="RefSeq" id="WP_087300338.1">
    <property type="nucleotide sequence ID" value="NZ_NFKP01000005.1"/>
</dbReference>
<evidence type="ECO:0000256" key="2">
    <source>
        <dbReference type="ARBA" id="ARBA00009321"/>
    </source>
</evidence>
<evidence type="ECO:0000256" key="3">
    <source>
        <dbReference type="ARBA" id="ARBA00022630"/>
    </source>
</evidence>
<dbReference type="Gene3D" id="3.40.50.720">
    <property type="entry name" value="NAD(P)-binding Rossmann-like Domain"/>
    <property type="match status" value="3"/>
</dbReference>